<feature type="domain" description="DUF4434" evidence="1">
    <location>
        <begin position="3"/>
        <end position="293"/>
    </location>
</feature>
<dbReference type="Gene3D" id="3.20.20.80">
    <property type="entry name" value="Glycosidases"/>
    <property type="match status" value="1"/>
</dbReference>
<dbReference type="AlphaFoldDB" id="A0A5Q0QDP4"/>
<dbReference type="InterPro" id="IPR027849">
    <property type="entry name" value="DUF4434"/>
</dbReference>
<dbReference type="Proteomes" id="UP000326921">
    <property type="component" value="Chromosome"/>
</dbReference>
<dbReference type="RefSeq" id="WP_153511893.1">
    <property type="nucleotide sequence ID" value="NZ_CP045652.1"/>
</dbReference>
<dbReference type="Pfam" id="PF14488">
    <property type="entry name" value="DUF4434"/>
    <property type="match status" value="1"/>
</dbReference>
<dbReference type="EMBL" id="CP045652">
    <property type="protein sequence ID" value="QGA27051.1"/>
    <property type="molecule type" value="Genomic_DNA"/>
</dbReference>
<protein>
    <submittedName>
        <fullName evidence="2">DUF4434 domain-containing protein</fullName>
    </submittedName>
</protein>
<evidence type="ECO:0000259" key="1">
    <source>
        <dbReference type="Pfam" id="PF14488"/>
    </source>
</evidence>
<evidence type="ECO:0000313" key="2">
    <source>
        <dbReference type="EMBL" id="QGA27051.1"/>
    </source>
</evidence>
<gene>
    <name evidence="2" type="ORF">GFH32_12290</name>
</gene>
<reference evidence="2 3" key="1">
    <citation type="submission" date="2019-10" db="EMBL/GenBank/DDBJ databases">
        <authorList>
            <person name="Dong K."/>
        </authorList>
    </citation>
    <scope>NUCLEOTIDE SEQUENCE [LARGE SCALE GENOMIC DNA]</scope>
    <source>
        <strain evidence="3">dk4302</strain>
    </source>
</reference>
<accession>A0A5Q0QDP4</accession>
<proteinExistence type="predicted"/>
<dbReference type="InterPro" id="IPR017853">
    <property type="entry name" value="GH"/>
</dbReference>
<keyword evidence="3" id="KW-1185">Reference proteome</keyword>
<evidence type="ECO:0000313" key="3">
    <source>
        <dbReference type="Proteomes" id="UP000326921"/>
    </source>
</evidence>
<name>A0A5Q0QDP4_9SPHI</name>
<sequence>MRITGTFIDEISHDIPHQNWGRAEWDQDFAHMKSVGIDTVIMIRSGYRRFITYPSPWLQKEYGCYAPSEDLVEMFLQLAEKHGLKFYFGLYDSGRYWDTGNMQHEIDANRYVIDEVWSKYGHYSSFGGWYLSMEISRKTKGAATAFRVLGEQCKGVSNNLPTLISPWIDGKKAVMASSSSLSKADVVSIQEHEREWDEIFHEIHHAVDAVAFQDGHIDYHELEDFFSVNKKLADRYGMECWTNAESFDRDMPIKFLPIKFEKLRLKLEAARNAGYDKAITFEFSHFMSPQSAYLQAGHLFNRYKEYLEKLK</sequence>
<dbReference type="SUPFAM" id="SSF51445">
    <property type="entry name" value="(Trans)glycosidases"/>
    <property type="match status" value="1"/>
</dbReference>
<dbReference type="KEGG" id="sphe:GFH32_12290"/>
<organism evidence="2 3">
    <name type="scientific">Sphingobacterium zhuxiongii</name>
    <dbReference type="NCBI Taxonomy" id="2662364"/>
    <lineage>
        <taxon>Bacteria</taxon>
        <taxon>Pseudomonadati</taxon>
        <taxon>Bacteroidota</taxon>
        <taxon>Sphingobacteriia</taxon>
        <taxon>Sphingobacteriales</taxon>
        <taxon>Sphingobacteriaceae</taxon>
        <taxon>Sphingobacterium</taxon>
    </lineage>
</organism>